<reference evidence="7 8" key="1">
    <citation type="journal article" date="2015" name="Antonie Van Leeuwenhoek">
        <title>Tamlana nanhaiensis sp. nov., isolated from surface seawater collected from the South China Sea.</title>
        <authorList>
            <person name="Liu X."/>
            <person name="Lai Q."/>
            <person name="Du Y."/>
            <person name="Li G."/>
            <person name="Sun F."/>
            <person name="Shao Z."/>
        </authorList>
    </citation>
    <scope>NUCLEOTIDE SEQUENCE [LARGE SCALE GENOMIC DNA]</scope>
    <source>
        <strain evidence="7 8">FHC16</strain>
    </source>
</reference>
<accession>A0A0D7W0K6</accession>
<evidence type="ECO:0000313" key="7">
    <source>
        <dbReference type="EMBL" id="KJD32621.1"/>
    </source>
</evidence>
<evidence type="ECO:0000259" key="6">
    <source>
        <dbReference type="PROSITE" id="PS50977"/>
    </source>
</evidence>
<keyword evidence="2 4" id="KW-0238">DNA-binding</keyword>
<feature type="domain" description="OTU" evidence="5">
    <location>
        <begin position="92"/>
        <end position="188"/>
    </location>
</feature>
<evidence type="ECO:0000256" key="2">
    <source>
        <dbReference type="ARBA" id="ARBA00023125"/>
    </source>
</evidence>
<organism evidence="7 8">
    <name type="scientific">Neotamlana nanhaiensis</name>
    <dbReference type="NCBI Taxonomy" id="1382798"/>
    <lineage>
        <taxon>Bacteria</taxon>
        <taxon>Pseudomonadati</taxon>
        <taxon>Bacteroidota</taxon>
        <taxon>Flavobacteriia</taxon>
        <taxon>Flavobacteriales</taxon>
        <taxon>Flavobacteriaceae</taxon>
        <taxon>Neotamlana</taxon>
    </lineage>
</organism>
<dbReference type="PANTHER" id="PTHR47506:SF1">
    <property type="entry name" value="HTH-TYPE TRANSCRIPTIONAL REGULATOR YJDC"/>
    <property type="match status" value="1"/>
</dbReference>
<dbReference type="EMBL" id="JTDV01000008">
    <property type="protein sequence ID" value="KJD32621.1"/>
    <property type="molecule type" value="Genomic_DNA"/>
</dbReference>
<dbReference type="PANTHER" id="PTHR47506">
    <property type="entry name" value="TRANSCRIPTIONAL REGULATORY PROTEIN"/>
    <property type="match status" value="1"/>
</dbReference>
<evidence type="ECO:0000256" key="3">
    <source>
        <dbReference type="ARBA" id="ARBA00023163"/>
    </source>
</evidence>
<dbReference type="Pfam" id="PF00440">
    <property type="entry name" value="TetR_N"/>
    <property type="match status" value="1"/>
</dbReference>
<keyword evidence="3" id="KW-0804">Transcription</keyword>
<dbReference type="SUPFAM" id="SSF46689">
    <property type="entry name" value="Homeodomain-like"/>
    <property type="match status" value="1"/>
</dbReference>
<protein>
    <submittedName>
        <fullName evidence="7">TetR family transcriptional regulator</fullName>
    </submittedName>
</protein>
<dbReference type="PROSITE" id="PS50977">
    <property type="entry name" value="HTH_TETR_2"/>
    <property type="match status" value="1"/>
</dbReference>
<evidence type="ECO:0000256" key="1">
    <source>
        <dbReference type="ARBA" id="ARBA00023015"/>
    </source>
</evidence>
<dbReference type="PROSITE" id="PS50802">
    <property type="entry name" value="OTU"/>
    <property type="match status" value="1"/>
</dbReference>
<gene>
    <name evidence="7" type="ORF">PK35_10505</name>
</gene>
<name>A0A0D7W0K6_9FLAO</name>
<evidence type="ECO:0000256" key="4">
    <source>
        <dbReference type="PROSITE-ProRule" id="PRU00335"/>
    </source>
</evidence>
<keyword evidence="8" id="KW-1185">Reference proteome</keyword>
<evidence type="ECO:0000259" key="5">
    <source>
        <dbReference type="PROSITE" id="PS50802"/>
    </source>
</evidence>
<dbReference type="OrthoDB" id="9789566at2"/>
<dbReference type="InterPro" id="IPR003323">
    <property type="entry name" value="OTU_dom"/>
</dbReference>
<dbReference type="RefSeq" id="WP_044626668.1">
    <property type="nucleotide sequence ID" value="NZ_JTDV01000008.1"/>
</dbReference>
<dbReference type="InterPro" id="IPR001647">
    <property type="entry name" value="HTH_TetR"/>
</dbReference>
<keyword evidence="1" id="KW-0805">Transcription regulation</keyword>
<dbReference type="InterPro" id="IPR009057">
    <property type="entry name" value="Homeodomain-like_sf"/>
</dbReference>
<feature type="domain" description="HTH tetR-type" evidence="6">
    <location>
        <begin position="5"/>
        <end position="65"/>
    </location>
</feature>
<dbReference type="Gene3D" id="1.10.357.10">
    <property type="entry name" value="Tetracycline Repressor, domain 2"/>
    <property type="match status" value="1"/>
</dbReference>
<comment type="caution">
    <text evidence="7">The sequence shown here is derived from an EMBL/GenBank/DDBJ whole genome shotgun (WGS) entry which is preliminary data.</text>
</comment>
<sequence>MRPQKILDKELLEGMAKVFREKGYEGARLSDLAKATGLNKASLYHRFPKGKRGMAEAVLSNVDDWVKKNIFSVLQNDTLPVEERLKNVLGQISVLYSGGEGTCIYRALSMQVGLELFAEQINGGMQSWITNFKKVGIAFNFEEHVAYDHALQTLIEIQGALVTARNMKDSNIFKHSLQKIENRYLRIH</sequence>
<dbReference type="STRING" id="1382798.PK35_10505"/>
<dbReference type="PATRIC" id="fig|1382798.3.peg.3454"/>
<feature type="DNA-binding region" description="H-T-H motif" evidence="4">
    <location>
        <begin position="28"/>
        <end position="47"/>
    </location>
</feature>
<proteinExistence type="predicted"/>
<dbReference type="GO" id="GO:0003677">
    <property type="term" value="F:DNA binding"/>
    <property type="evidence" value="ECO:0007669"/>
    <property type="project" value="UniProtKB-UniRule"/>
</dbReference>
<evidence type="ECO:0000313" key="8">
    <source>
        <dbReference type="Proteomes" id="UP000032361"/>
    </source>
</evidence>
<dbReference type="AlphaFoldDB" id="A0A0D7W0K6"/>
<dbReference type="Proteomes" id="UP000032361">
    <property type="component" value="Unassembled WGS sequence"/>
</dbReference>